<keyword evidence="5" id="KW-1185">Reference proteome</keyword>
<dbReference type="EMBL" id="CP045483">
    <property type="protein sequence ID" value="QGR20549.1"/>
    <property type="molecule type" value="Genomic_DNA"/>
</dbReference>
<dbReference type="Pfam" id="PF00571">
    <property type="entry name" value="CBS"/>
    <property type="match status" value="2"/>
</dbReference>
<evidence type="ECO:0000259" key="3">
    <source>
        <dbReference type="PROSITE" id="PS51371"/>
    </source>
</evidence>
<proteinExistence type="predicted"/>
<protein>
    <submittedName>
        <fullName evidence="4">CBS domain-containing protein</fullName>
    </submittedName>
</protein>
<evidence type="ECO:0000313" key="5">
    <source>
        <dbReference type="Proteomes" id="UP000423396"/>
    </source>
</evidence>
<dbReference type="SMART" id="SM00116">
    <property type="entry name" value="CBS"/>
    <property type="match status" value="2"/>
</dbReference>
<dbReference type="InterPro" id="IPR046342">
    <property type="entry name" value="CBS_dom_sf"/>
</dbReference>
<dbReference type="PANTHER" id="PTHR43080:SF2">
    <property type="entry name" value="CBS DOMAIN-CONTAINING PROTEIN"/>
    <property type="match status" value="1"/>
</dbReference>
<sequence>MIQLVNRRPVTANSEISIKQAAEIMKRESVGSIVITDKDYNPIGIVTERDIIYAIADGIPLESSIDQIMSQNPVTIDGDADISEAVALMSSRGIRHLVVINKEGKVVGVISIKDVVKAVGSIALDLAFW</sequence>
<dbReference type="AlphaFoldDB" id="A0A650CRW6"/>
<dbReference type="Proteomes" id="UP000423396">
    <property type="component" value="Chromosome"/>
</dbReference>
<dbReference type="PANTHER" id="PTHR43080">
    <property type="entry name" value="CBS DOMAIN-CONTAINING PROTEIN CBSX3, MITOCHONDRIAL"/>
    <property type="match status" value="1"/>
</dbReference>
<feature type="domain" description="CBS" evidence="3">
    <location>
        <begin position="69"/>
        <end position="126"/>
    </location>
</feature>
<dbReference type="InterPro" id="IPR000644">
    <property type="entry name" value="CBS_dom"/>
</dbReference>
<evidence type="ECO:0000256" key="2">
    <source>
        <dbReference type="PROSITE-ProRule" id="PRU00703"/>
    </source>
</evidence>
<dbReference type="PROSITE" id="PS51371">
    <property type="entry name" value="CBS"/>
    <property type="match status" value="2"/>
</dbReference>
<dbReference type="KEGG" id="sazo:D1868_08720"/>
<feature type="domain" description="CBS" evidence="3">
    <location>
        <begin position="5"/>
        <end position="61"/>
    </location>
</feature>
<gene>
    <name evidence="4" type="ORF">D1868_08720</name>
</gene>
<evidence type="ECO:0000256" key="1">
    <source>
        <dbReference type="ARBA" id="ARBA00023122"/>
    </source>
</evidence>
<dbReference type="Gene3D" id="3.10.580.10">
    <property type="entry name" value="CBS-domain"/>
    <property type="match status" value="1"/>
</dbReference>
<reference evidence="4 5" key="1">
    <citation type="submission" date="2019-10" db="EMBL/GenBank/DDBJ databases">
        <title>Genome Sequences from Six Type Strain Members of the Archaeal Family Sulfolobaceae: Acidianus ambivalens, Acidianus infernus, Metallosphaera prunae, Stygiolobus azoricus, Sulfolobus metallicus, and Sulfurisphaera ohwakuensis.</title>
        <authorList>
            <person name="Counts J.A."/>
            <person name="Kelly R.M."/>
        </authorList>
    </citation>
    <scope>NUCLEOTIDE SEQUENCE [LARGE SCALE GENOMIC DNA]</scope>
    <source>
        <strain evidence="4 5">FC6</strain>
    </source>
</reference>
<accession>A0A650CRW6</accession>
<dbReference type="CDD" id="cd09836">
    <property type="entry name" value="CBS_pair_arch"/>
    <property type="match status" value="1"/>
</dbReference>
<name>A0A650CRW6_9CREN</name>
<keyword evidence="1 2" id="KW-0129">CBS domain</keyword>
<dbReference type="InterPro" id="IPR051257">
    <property type="entry name" value="Diverse_CBS-Domain"/>
</dbReference>
<organism evidence="4 5">
    <name type="scientific">Stygiolobus azoricus</name>
    <dbReference type="NCBI Taxonomy" id="41675"/>
    <lineage>
        <taxon>Archaea</taxon>
        <taxon>Thermoproteota</taxon>
        <taxon>Thermoprotei</taxon>
        <taxon>Sulfolobales</taxon>
        <taxon>Sulfolobaceae</taxon>
        <taxon>Stygiolobus</taxon>
    </lineage>
</organism>
<dbReference type="SUPFAM" id="SSF54631">
    <property type="entry name" value="CBS-domain pair"/>
    <property type="match status" value="1"/>
</dbReference>
<evidence type="ECO:0000313" key="4">
    <source>
        <dbReference type="EMBL" id="QGR20549.1"/>
    </source>
</evidence>